<gene>
    <name evidence="1" type="ORF">SAMN05444001_105123</name>
</gene>
<keyword evidence="2" id="KW-1185">Reference proteome</keyword>
<dbReference type="AlphaFoldDB" id="A0A8G2BVE7"/>
<comment type="caution">
    <text evidence="1">The sequence shown here is derived from an EMBL/GenBank/DDBJ whole genome shotgun (WGS) entry which is preliminary data.</text>
</comment>
<protein>
    <submittedName>
        <fullName evidence="1">Uncharacterized protein</fullName>
    </submittedName>
</protein>
<reference evidence="1 2" key="1">
    <citation type="submission" date="2016-10" db="EMBL/GenBank/DDBJ databases">
        <authorList>
            <person name="Varghese N."/>
            <person name="Submissions S."/>
        </authorList>
    </citation>
    <scope>NUCLEOTIDE SEQUENCE [LARGE SCALE GENOMIC DNA]</scope>
    <source>
        <strain evidence="1 2">DSM 29073</strain>
    </source>
</reference>
<sequence length="29" mass="3329">MKKLAYVNVIQLLEEDAELEDPLSVLEIL</sequence>
<accession>A0A8G2BVE7</accession>
<dbReference type="EMBL" id="FNVS01000005">
    <property type="protein sequence ID" value="SEF72069.1"/>
    <property type="molecule type" value="Genomic_DNA"/>
</dbReference>
<evidence type="ECO:0000313" key="2">
    <source>
        <dbReference type="Proteomes" id="UP000236725"/>
    </source>
</evidence>
<organism evidence="1 2">
    <name type="scientific">Parabacteroides chinchillae</name>
    <dbReference type="NCBI Taxonomy" id="871327"/>
    <lineage>
        <taxon>Bacteria</taxon>
        <taxon>Pseudomonadati</taxon>
        <taxon>Bacteroidota</taxon>
        <taxon>Bacteroidia</taxon>
        <taxon>Bacteroidales</taxon>
        <taxon>Tannerellaceae</taxon>
        <taxon>Parabacteroides</taxon>
    </lineage>
</organism>
<evidence type="ECO:0000313" key="1">
    <source>
        <dbReference type="EMBL" id="SEF72069.1"/>
    </source>
</evidence>
<proteinExistence type="predicted"/>
<name>A0A8G2BVE7_9BACT</name>
<dbReference type="Proteomes" id="UP000236725">
    <property type="component" value="Unassembled WGS sequence"/>
</dbReference>